<dbReference type="AlphaFoldDB" id="A0A9N8DNH1"/>
<gene>
    <name evidence="1" type="ORF">SEMRO_259_G101390.1</name>
</gene>
<dbReference type="InterPro" id="IPR011008">
    <property type="entry name" value="Dimeric_a/b-barrel"/>
</dbReference>
<evidence type="ECO:0000313" key="1">
    <source>
        <dbReference type="EMBL" id="CAB9506238.1"/>
    </source>
</evidence>
<sequence length="243" mass="27200">MSSTEKKPMVQGVAVFHEFLAKGRADTELVTGALEDRVHHLAPQATSVETASSTTGSRASDGFLPVRATLVQCDNRIVLVEEWESAHDYELWYEAREGCNTNQEIRHLLAAAPTTEYFPEALHIRQDSAANRSSKNHEERTDNNIGILVRQKTASAENGAKLRNAQREAYERQMPLENPGCTCCIILANSKQDPSQVRIIELWKSMQDFHVHETSDWHATGEEKVVPLVVDMDCDFVTGNIIL</sequence>
<dbReference type="EMBL" id="CAICTM010000258">
    <property type="protein sequence ID" value="CAB9506238.1"/>
    <property type="molecule type" value="Genomic_DNA"/>
</dbReference>
<protein>
    <recommendedName>
        <fullName evidence="3">ABM domain-containing protein</fullName>
    </recommendedName>
</protein>
<dbReference type="Gene3D" id="3.30.70.100">
    <property type="match status" value="2"/>
</dbReference>
<name>A0A9N8DNH1_9STRA</name>
<reference evidence="1" key="1">
    <citation type="submission" date="2020-06" db="EMBL/GenBank/DDBJ databases">
        <authorList>
            <consortium name="Plant Systems Biology data submission"/>
        </authorList>
    </citation>
    <scope>NUCLEOTIDE SEQUENCE</scope>
    <source>
        <strain evidence="1">D6</strain>
    </source>
</reference>
<keyword evidence="2" id="KW-1185">Reference proteome</keyword>
<evidence type="ECO:0000313" key="2">
    <source>
        <dbReference type="Proteomes" id="UP001153069"/>
    </source>
</evidence>
<accession>A0A9N8DNH1</accession>
<comment type="caution">
    <text evidence="1">The sequence shown here is derived from an EMBL/GenBank/DDBJ whole genome shotgun (WGS) entry which is preliminary data.</text>
</comment>
<dbReference type="Proteomes" id="UP001153069">
    <property type="component" value="Unassembled WGS sequence"/>
</dbReference>
<proteinExistence type="predicted"/>
<dbReference type="SUPFAM" id="SSF54909">
    <property type="entry name" value="Dimeric alpha+beta barrel"/>
    <property type="match status" value="1"/>
</dbReference>
<organism evidence="1 2">
    <name type="scientific">Seminavis robusta</name>
    <dbReference type="NCBI Taxonomy" id="568900"/>
    <lineage>
        <taxon>Eukaryota</taxon>
        <taxon>Sar</taxon>
        <taxon>Stramenopiles</taxon>
        <taxon>Ochrophyta</taxon>
        <taxon>Bacillariophyta</taxon>
        <taxon>Bacillariophyceae</taxon>
        <taxon>Bacillariophycidae</taxon>
        <taxon>Naviculales</taxon>
        <taxon>Naviculaceae</taxon>
        <taxon>Seminavis</taxon>
    </lineage>
</organism>
<evidence type="ECO:0008006" key="3">
    <source>
        <dbReference type="Google" id="ProtNLM"/>
    </source>
</evidence>